<dbReference type="PANTHER" id="PTHR42820">
    <property type="entry name" value="SHORT-CHAIN DEHYDROGENASE REDUCTASE"/>
    <property type="match status" value="1"/>
</dbReference>
<dbReference type="SMART" id="SM00822">
    <property type="entry name" value="PKS_KR"/>
    <property type="match status" value="1"/>
</dbReference>
<feature type="binding site" evidence="11">
    <location>
        <begin position="188"/>
        <end position="193"/>
    </location>
    <ligand>
        <name>NAD(+)</name>
        <dbReference type="ChEBI" id="CHEBI:57540"/>
    </ligand>
</feature>
<dbReference type="InterPro" id="IPR014007">
    <property type="entry name" value="23BDH"/>
</dbReference>
<evidence type="ECO:0000256" key="2">
    <source>
        <dbReference type="ARBA" id="ARBA00012848"/>
    </source>
</evidence>
<dbReference type="SMR" id="A0A060SZD6"/>
<evidence type="ECO:0000256" key="12">
    <source>
        <dbReference type="RuleBase" id="RU000363"/>
    </source>
</evidence>
<dbReference type="EMBL" id="HG937691">
    <property type="protein sequence ID" value="CDP33889.1"/>
    <property type="molecule type" value="Genomic_DNA"/>
</dbReference>
<evidence type="ECO:0000256" key="8">
    <source>
        <dbReference type="ARBA" id="ARBA00031758"/>
    </source>
</evidence>
<keyword evidence="5" id="KW-0560">Oxidoreductase</keyword>
<dbReference type="PhylomeDB" id="A0A060SZD6"/>
<evidence type="ECO:0000256" key="7">
    <source>
        <dbReference type="ARBA" id="ARBA00029989"/>
    </source>
</evidence>
<feature type="binding site" evidence="11">
    <location>
        <position position="158"/>
    </location>
    <ligand>
        <name>NAD(+)</name>
        <dbReference type="ChEBI" id="CHEBI:57540"/>
    </ligand>
</feature>
<organism evidence="14">
    <name type="scientific">Blastobotrys adeninivorans</name>
    <name type="common">Yeast</name>
    <name type="synonym">Arxula adeninivorans</name>
    <dbReference type="NCBI Taxonomy" id="409370"/>
    <lineage>
        <taxon>Eukaryota</taxon>
        <taxon>Fungi</taxon>
        <taxon>Dikarya</taxon>
        <taxon>Ascomycota</taxon>
        <taxon>Saccharomycotina</taxon>
        <taxon>Dipodascomycetes</taxon>
        <taxon>Dipodascales</taxon>
        <taxon>Trichomonascaceae</taxon>
        <taxon>Blastobotrys</taxon>
    </lineage>
</organism>
<dbReference type="EC" id="1.1.1.304" evidence="2"/>
<gene>
    <name evidence="14" type="ORF">GNLVRS02_ARAD1A19778g</name>
</gene>
<evidence type="ECO:0000256" key="11">
    <source>
        <dbReference type="PIRSR" id="PIRSR614007-2"/>
    </source>
</evidence>
<accession>A0A060SZD6</accession>
<evidence type="ECO:0000256" key="9">
    <source>
        <dbReference type="ARBA" id="ARBA00047315"/>
    </source>
</evidence>
<dbReference type="Gene3D" id="3.40.50.720">
    <property type="entry name" value="NAD(P)-binding Rossmann-like Domain"/>
    <property type="match status" value="1"/>
</dbReference>
<proteinExistence type="inferred from homology"/>
<feature type="binding site" evidence="11">
    <location>
        <position position="162"/>
    </location>
    <ligand>
        <name>NAD(+)</name>
        <dbReference type="ChEBI" id="CHEBI:57540"/>
    </ligand>
</feature>
<evidence type="ECO:0000256" key="6">
    <source>
        <dbReference type="ARBA" id="ARBA00023027"/>
    </source>
</evidence>
<feature type="domain" description="Ketoreductase" evidence="13">
    <location>
        <begin position="6"/>
        <end position="189"/>
    </location>
</feature>
<dbReference type="PROSITE" id="PS00061">
    <property type="entry name" value="ADH_SHORT"/>
    <property type="match status" value="1"/>
</dbReference>
<dbReference type="Pfam" id="PF00106">
    <property type="entry name" value="adh_short"/>
    <property type="match status" value="1"/>
</dbReference>
<evidence type="ECO:0000256" key="5">
    <source>
        <dbReference type="ARBA" id="ARBA00023002"/>
    </source>
</evidence>
<evidence type="ECO:0000256" key="10">
    <source>
        <dbReference type="PIRSR" id="PIRSR614007-1"/>
    </source>
</evidence>
<sequence length="263" mass="28236">MTGKVPTALITGGSRGIGRAISRRLAKKGFAVAIADLPSQEREGKKLVYEIESHGCKATFIPTDVTVKSQVEEAIDVAYKTFDSFNVMVNNAGVLSLNPIDQLTSEELHRMWSVNVNGTLFGMQAAAAKFRQLGLQGGKIINACSLAGQMGPPIMGGYASTKFAIKALTQSAAREYGKDGITVNGFCPGPVETAMLDEIVKKTIENGLAKDEKEVRFQQYGQSALRRSATPDDIAKFVSFLATEESDFVTGQSIMVDGGIYCH</sequence>
<feature type="binding site" evidence="11">
    <location>
        <begin position="64"/>
        <end position="65"/>
    </location>
    <ligand>
        <name>NAD(+)</name>
        <dbReference type="ChEBI" id="CHEBI:57540"/>
    </ligand>
</feature>
<evidence type="ECO:0000256" key="1">
    <source>
        <dbReference type="ARBA" id="ARBA00006484"/>
    </source>
</evidence>
<dbReference type="GO" id="GO:0052588">
    <property type="term" value="F:diacetyl reductase ((S)-acetoin forming) (NAD+) activity"/>
    <property type="evidence" value="ECO:0007669"/>
    <property type="project" value="UniProtKB-EC"/>
</dbReference>
<reference evidence="14" key="2">
    <citation type="submission" date="2014-06" db="EMBL/GenBank/DDBJ databases">
        <title>The complete genome of Blastobotrys (Arxula) adeninivorans LS3 - a yeast of biotechnological interest.</title>
        <authorList>
            <person name="Kunze G."/>
            <person name="Gaillardin C."/>
            <person name="Czernicka M."/>
            <person name="Durrens P."/>
            <person name="Martin T."/>
            <person name="Boer E."/>
            <person name="Gabaldon T."/>
            <person name="Cruz J."/>
            <person name="Talla E."/>
            <person name="Marck C."/>
            <person name="Goffeau A."/>
            <person name="Barbe V."/>
            <person name="Baret P."/>
            <person name="Baronian K."/>
            <person name="Beier S."/>
            <person name="Bleykasten C."/>
            <person name="Bode R."/>
            <person name="Casaregola S."/>
            <person name="Despons L."/>
            <person name="Fairhead C."/>
            <person name="Giersberg M."/>
            <person name="Gierski P."/>
            <person name="Hahnel U."/>
            <person name="Hartmann A."/>
            <person name="Jankowska D."/>
            <person name="Jubin C."/>
            <person name="Jung P."/>
            <person name="Lafontaine I."/>
            <person name="Leh-Louis V."/>
            <person name="Lemaire M."/>
            <person name="Marcet-Houben M."/>
            <person name="Mascher M."/>
            <person name="Morel G."/>
            <person name="Richard G.-F."/>
            <person name="Riechen J."/>
            <person name="Sacerdot C."/>
            <person name="Sarkar A."/>
            <person name="Savel G."/>
            <person name="Schacherer J."/>
            <person name="Sherman D."/>
            <person name="Straub M.-L."/>
            <person name="Stein N."/>
            <person name="Thierry A."/>
            <person name="Trautwein-Schult A."/>
            <person name="Westhof E."/>
            <person name="Worch S."/>
            <person name="Dujon B."/>
            <person name="Souciet J.-L."/>
            <person name="Wincker P."/>
            <person name="Scholz U."/>
            <person name="Neuveglise N."/>
        </authorList>
    </citation>
    <scope>NUCLEOTIDE SEQUENCE</scope>
    <source>
        <strain evidence="14">LS3</strain>
    </source>
</reference>
<comment type="catalytic activity">
    <reaction evidence="9">
        <text>(S)-acetoin + NAD(+) = diacetyl + NADH + H(+)</text>
        <dbReference type="Rhea" id="RHEA:27286"/>
        <dbReference type="ChEBI" id="CHEBI:15378"/>
        <dbReference type="ChEBI" id="CHEBI:15687"/>
        <dbReference type="ChEBI" id="CHEBI:16583"/>
        <dbReference type="ChEBI" id="CHEBI:57540"/>
        <dbReference type="ChEBI" id="CHEBI:57945"/>
        <dbReference type="EC" id="1.1.1.304"/>
    </reaction>
</comment>
<dbReference type="FunFam" id="3.40.50.720:FF:000084">
    <property type="entry name" value="Short-chain dehydrogenase reductase"/>
    <property type="match status" value="1"/>
</dbReference>
<dbReference type="SUPFAM" id="SSF51735">
    <property type="entry name" value="NAD(P)-binding Rossmann-fold domains"/>
    <property type="match status" value="1"/>
</dbReference>
<dbReference type="GO" id="GO:0045150">
    <property type="term" value="P:acetoin catabolic process"/>
    <property type="evidence" value="ECO:0007669"/>
    <property type="project" value="InterPro"/>
</dbReference>
<dbReference type="PRINTS" id="PR00080">
    <property type="entry name" value="SDRFAMILY"/>
</dbReference>
<name>A0A060SZD6_BLAAD</name>
<dbReference type="NCBIfam" id="TIGR02415">
    <property type="entry name" value="23BDH"/>
    <property type="match status" value="1"/>
</dbReference>
<comment type="similarity">
    <text evidence="1 12">Belongs to the short-chain dehydrogenases/reductases (SDR) family.</text>
</comment>
<reference evidence="14" key="1">
    <citation type="submission" date="2014-02" db="EMBL/GenBank/DDBJ databases">
        <authorList>
            <person name="Genoscope - CEA"/>
        </authorList>
    </citation>
    <scope>NUCLEOTIDE SEQUENCE</scope>
    <source>
        <strain evidence="14">LS3</strain>
    </source>
</reference>
<dbReference type="InterPro" id="IPR002347">
    <property type="entry name" value="SDR_fam"/>
</dbReference>
<feature type="binding site" evidence="11">
    <location>
        <position position="91"/>
    </location>
    <ligand>
        <name>NAD(+)</name>
        <dbReference type="ChEBI" id="CHEBI:57540"/>
    </ligand>
</feature>
<evidence type="ECO:0000259" key="13">
    <source>
        <dbReference type="SMART" id="SM00822"/>
    </source>
</evidence>
<evidence type="ECO:0000256" key="3">
    <source>
        <dbReference type="ARBA" id="ARBA00016110"/>
    </source>
</evidence>
<dbReference type="InterPro" id="IPR036291">
    <property type="entry name" value="NAD(P)-bd_dom_sf"/>
</dbReference>
<dbReference type="AlphaFoldDB" id="A0A060SZD6"/>
<dbReference type="PRINTS" id="PR00081">
    <property type="entry name" value="GDHRDH"/>
</dbReference>
<keyword evidence="4" id="KW-0521">NADP</keyword>
<feature type="active site" description="Proton acceptor" evidence="10">
    <location>
        <position position="158"/>
    </location>
</feature>
<dbReference type="PANTHER" id="PTHR42820:SF1">
    <property type="entry name" value="SHORT-CHAIN DEHYDROGENASE_REDUCTASE FAMILY PROTEIN"/>
    <property type="match status" value="1"/>
</dbReference>
<evidence type="ECO:0000313" key="14">
    <source>
        <dbReference type="EMBL" id="CDP33889.1"/>
    </source>
</evidence>
<dbReference type="InterPro" id="IPR020904">
    <property type="entry name" value="Sc_DH/Rdtase_CS"/>
</dbReference>
<keyword evidence="6 11" id="KW-0520">NAD</keyword>
<feature type="binding site" evidence="11">
    <location>
        <position position="36"/>
    </location>
    <ligand>
        <name>NAD(+)</name>
        <dbReference type="ChEBI" id="CHEBI:57540"/>
    </ligand>
</feature>
<protein>
    <recommendedName>
        <fullName evidence="3">Diacetyl reductase [(S)-acetoin forming]</fullName>
        <ecNumber evidence="2">1.1.1.304</ecNumber>
    </recommendedName>
    <alternativeName>
        <fullName evidence="7">Acetoin(diacetyl) reductase</fullName>
    </alternativeName>
    <alternativeName>
        <fullName evidence="8">Meso-2,3-butanediol dehydrogenase</fullName>
    </alternativeName>
</protein>
<evidence type="ECO:0000256" key="4">
    <source>
        <dbReference type="ARBA" id="ARBA00022857"/>
    </source>
</evidence>
<dbReference type="InterPro" id="IPR057326">
    <property type="entry name" value="KR_dom"/>
</dbReference>